<reference evidence="1 2" key="1">
    <citation type="submission" date="2020-05" db="EMBL/GenBank/DDBJ databases">
        <title>Whole genome sequencing and identification of novel metabolites from Paenibacillus alvei strain JR949.</title>
        <authorList>
            <person name="Rajendhran J."/>
            <person name="Sree Pranav P."/>
            <person name="Mahalakshmi B."/>
            <person name="Karthikeyan R."/>
        </authorList>
    </citation>
    <scope>NUCLEOTIDE SEQUENCE [LARGE SCALE GENOMIC DNA]</scope>
    <source>
        <strain evidence="1 2">JR949</strain>
    </source>
</reference>
<comment type="caution">
    <text evidence="1">The sequence shown here is derived from an EMBL/GenBank/DDBJ whole genome shotgun (WGS) entry which is preliminary data.</text>
</comment>
<name>A0AAP7A1N5_PAEAL</name>
<protein>
    <submittedName>
        <fullName evidence="1">Uncharacterized protein</fullName>
    </submittedName>
</protein>
<proteinExistence type="predicted"/>
<dbReference type="EMBL" id="JABFOR010000017">
    <property type="protein sequence ID" value="NOJ71746.1"/>
    <property type="molecule type" value="Genomic_DNA"/>
</dbReference>
<organism evidence="1 2">
    <name type="scientific">Paenibacillus alvei</name>
    <name type="common">Bacillus alvei</name>
    <dbReference type="NCBI Taxonomy" id="44250"/>
    <lineage>
        <taxon>Bacteria</taxon>
        <taxon>Bacillati</taxon>
        <taxon>Bacillota</taxon>
        <taxon>Bacilli</taxon>
        <taxon>Bacillales</taxon>
        <taxon>Paenibacillaceae</taxon>
        <taxon>Paenibacillus</taxon>
    </lineage>
</organism>
<gene>
    <name evidence="1" type="ORF">HMI46_14410</name>
</gene>
<sequence length="83" mass="9305">MTSNKRKIGKSRKGIAIISQRRPPLCIGCAQYALTAINGAIKDLRAAKRFLFLGRFERAETALANSLPDITKAIRNINRIERH</sequence>
<evidence type="ECO:0000313" key="1">
    <source>
        <dbReference type="EMBL" id="NOJ71746.1"/>
    </source>
</evidence>
<dbReference type="AlphaFoldDB" id="A0AAP7A1N5"/>
<evidence type="ECO:0000313" key="2">
    <source>
        <dbReference type="Proteomes" id="UP000552038"/>
    </source>
</evidence>
<accession>A0AAP7A1N5</accession>
<dbReference type="Proteomes" id="UP000552038">
    <property type="component" value="Unassembled WGS sequence"/>
</dbReference>
<dbReference type="RefSeq" id="WP_171417238.1">
    <property type="nucleotide sequence ID" value="NZ_JABFOR010000017.1"/>
</dbReference>